<proteinExistence type="predicted"/>
<reference evidence="1 2" key="1">
    <citation type="journal article" date="2012" name="ISME J.">
        <title>Nitrification expanded: discovery, physiology and genomics of a nitrite-oxidizing bacterium from the phylum Chloroflexi.</title>
        <authorList>
            <person name="Sorokin D.Y."/>
            <person name="Lucker S."/>
            <person name="Vejmelkova D."/>
            <person name="Kostrikina N.A."/>
            <person name="Kleerebezem R."/>
            <person name="Rijpstra W.I."/>
            <person name="Damste J.S."/>
            <person name="Le Paslier D."/>
            <person name="Muyzer G."/>
            <person name="Wagner M."/>
            <person name="van Loosdrecht M.C."/>
            <person name="Daims H."/>
        </authorList>
    </citation>
    <scope>NUCLEOTIDE SEQUENCE [LARGE SCALE GENOMIC DNA]</scope>
    <source>
        <strain evidence="2">none</strain>
    </source>
</reference>
<evidence type="ECO:0000313" key="2">
    <source>
        <dbReference type="Proteomes" id="UP000004221"/>
    </source>
</evidence>
<comment type="caution">
    <text evidence="1">The sequence shown here is derived from an EMBL/GenBank/DDBJ whole genome shotgun (WGS) entry which is preliminary data.</text>
</comment>
<dbReference type="AlphaFoldDB" id="I4EHF2"/>
<organism evidence="1 2">
    <name type="scientific">Nitrolancea hollandica Lb</name>
    <dbReference type="NCBI Taxonomy" id="1129897"/>
    <lineage>
        <taxon>Bacteria</taxon>
        <taxon>Pseudomonadati</taxon>
        <taxon>Thermomicrobiota</taxon>
        <taxon>Thermomicrobia</taxon>
        <taxon>Sphaerobacterales</taxon>
        <taxon>Sphaerobacterineae</taxon>
        <taxon>Sphaerobacteraceae</taxon>
        <taxon>Nitrolancea</taxon>
    </lineage>
</organism>
<keyword evidence="2" id="KW-1185">Reference proteome</keyword>
<gene>
    <name evidence="1" type="ORF">NITHO_310007</name>
</gene>
<evidence type="ECO:0000313" key="1">
    <source>
        <dbReference type="EMBL" id="CCF84114.1"/>
    </source>
</evidence>
<name>I4EHF2_9BACT</name>
<dbReference type="RefSeq" id="WP_008478016.1">
    <property type="nucleotide sequence ID" value="NZ_CAGS01000235.1"/>
</dbReference>
<accession>I4EHF2</accession>
<protein>
    <submittedName>
        <fullName evidence="1">Uncharacterized protein</fullName>
    </submittedName>
</protein>
<dbReference type="EMBL" id="CAGS01000235">
    <property type="protein sequence ID" value="CCF84114.1"/>
    <property type="molecule type" value="Genomic_DNA"/>
</dbReference>
<dbReference type="Proteomes" id="UP000004221">
    <property type="component" value="Unassembled WGS sequence"/>
</dbReference>
<sequence length="85" mass="9489">MSNAELQAEQLVVLPQRLETMHWGGWGGGWGGGPVSQRSFIDQSNFNNQIGGDCFRAGCNQFNSQSNWANVDQNVFRRGWGGWGW</sequence>